<feature type="region of interest" description="Disordered" evidence="1">
    <location>
        <begin position="45"/>
        <end position="167"/>
    </location>
</feature>
<evidence type="ECO:0000256" key="1">
    <source>
        <dbReference type="SAM" id="MobiDB-lite"/>
    </source>
</evidence>
<protein>
    <submittedName>
        <fullName evidence="2">Uncharacterized protein</fullName>
    </submittedName>
</protein>
<gene>
    <name evidence="2" type="ORF">E3N88_29836</name>
</gene>
<name>A0A5N6MKC7_9ASTR</name>
<dbReference type="AlphaFoldDB" id="A0A5N6MKC7"/>
<feature type="compositionally biased region" description="Basic and acidic residues" evidence="1">
    <location>
        <begin position="81"/>
        <end position="97"/>
    </location>
</feature>
<keyword evidence="3" id="KW-1185">Reference proteome</keyword>
<sequence length="191" mass="21353">MKVFTKWRINTAYLGCITEQNHPGDQLGRIIRPWEAYDTPGGFPRLRNSSINTSKHHGDSRIDDCAQPNDDSRLNPLKSRPGRDSPLEFDPEIEKTARINRTLQRLDKIVTPGSRNTIQTGESSNQSVPMADQNNQNPPPPPPIPPFNQYAHVPPPNPNQKSIAPRGEALKIGGLADMQHIAGVKMWRIQS</sequence>
<evidence type="ECO:0000313" key="3">
    <source>
        <dbReference type="Proteomes" id="UP000326396"/>
    </source>
</evidence>
<organism evidence="2 3">
    <name type="scientific">Mikania micrantha</name>
    <name type="common">bitter vine</name>
    <dbReference type="NCBI Taxonomy" id="192012"/>
    <lineage>
        <taxon>Eukaryota</taxon>
        <taxon>Viridiplantae</taxon>
        <taxon>Streptophyta</taxon>
        <taxon>Embryophyta</taxon>
        <taxon>Tracheophyta</taxon>
        <taxon>Spermatophyta</taxon>
        <taxon>Magnoliopsida</taxon>
        <taxon>eudicotyledons</taxon>
        <taxon>Gunneridae</taxon>
        <taxon>Pentapetalae</taxon>
        <taxon>asterids</taxon>
        <taxon>campanulids</taxon>
        <taxon>Asterales</taxon>
        <taxon>Asteraceae</taxon>
        <taxon>Asteroideae</taxon>
        <taxon>Heliantheae alliance</taxon>
        <taxon>Eupatorieae</taxon>
        <taxon>Mikania</taxon>
    </lineage>
</organism>
<feature type="compositionally biased region" description="Polar residues" evidence="1">
    <location>
        <begin position="113"/>
        <end position="128"/>
    </location>
</feature>
<dbReference type="Proteomes" id="UP000326396">
    <property type="component" value="Linkage Group LG5"/>
</dbReference>
<accession>A0A5N6MKC7</accession>
<dbReference type="EMBL" id="SZYD01000015">
    <property type="protein sequence ID" value="KAD3640613.1"/>
    <property type="molecule type" value="Genomic_DNA"/>
</dbReference>
<proteinExistence type="predicted"/>
<feature type="compositionally biased region" description="Pro residues" evidence="1">
    <location>
        <begin position="137"/>
        <end position="146"/>
    </location>
</feature>
<evidence type="ECO:0000313" key="2">
    <source>
        <dbReference type="EMBL" id="KAD3640613.1"/>
    </source>
</evidence>
<reference evidence="2 3" key="1">
    <citation type="submission" date="2019-05" db="EMBL/GenBank/DDBJ databases">
        <title>Mikania micrantha, genome provides insights into the molecular mechanism of rapid growth.</title>
        <authorList>
            <person name="Liu B."/>
        </authorList>
    </citation>
    <scope>NUCLEOTIDE SEQUENCE [LARGE SCALE GENOMIC DNA]</scope>
    <source>
        <strain evidence="2">NLD-2019</strain>
        <tissue evidence="2">Leaf</tissue>
    </source>
</reference>
<comment type="caution">
    <text evidence="2">The sequence shown here is derived from an EMBL/GenBank/DDBJ whole genome shotgun (WGS) entry which is preliminary data.</text>
</comment>